<comment type="caution">
    <text evidence="1">The sequence shown here is derived from an EMBL/GenBank/DDBJ whole genome shotgun (WGS) entry which is preliminary data.</text>
</comment>
<evidence type="ECO:0000313" key="2">
    <source>
        <dbReference type="Proteomes" id="UP000294335"/>
    </source>
</evidence>
<evidence type="ECO:0000313" key="1">
    <source>
        <dbReference type="EMBL" id="SPO58377.1"/>
    </source>
</evidence>
<proteinExistence type="predicted"/>
<sequence length="74" mass="8559">MRTCRYMTKKIPALLPDHPMYTDAVDAMKQYHEAQASGSSAEEVERLRQIAESQFRAVSEYQLNALGYQSRRPH</sequence>
<dbReference type="Proteomes" id="UP000294335">
    <property type="component" value="Unassembled WGS sequence"/>
</dbReference>
<accession>A0AAQ1P2C4</accession>
<gene>
    <name evidence="1" type="ORF">JV551A3_V1_10192</name>
</gene>
<name>A0AAQ1P2C4_9PSED</name>
<organism evidence="1 2">
    <name type="scientific">Pseudomonas inefficax</name>
    <dbReference type="NCBI Taxonomy" id="2078786"/>
    <lineage>
        <taxon>Bacteria</taxon>
        <taxon>Pseudomonadati</taxon>
        <taxon>Pseudomonadota</taxon>
        <taxon>Gammaproteobacteria</taxon>
        <taxon>Pseudomonadales</taxon>
        <taxon>Pseudomonadaceae</taxon>
        <taxon>Pseudomonas</taxon>
    </lineage>
</organism>
<protein>
    <submittedName>
        <fullName evidence="1">Uncharacterized protein</fullName>
    </submittedName>
</protein>
<dbReference type="AlphaFoldDB" id="A0AAQ1P2C4"/>
<keyword evidence="2" id="KW-1185">Reference proteome</keyword>
<reference evidence="1 2" key="1">
    <citation type="submission" date="2018-02" db="EMBL/GenBank/DDBJ databases">
        <authorList>
            <person name="Dubost A."/>
        </authorList>
    </citation>
    <scope>NUCLEOTIDE SEQUENCE [LARGE SCALE GENOMIC DNA]</scope>
    <source>
        <strain evidence="2">JV551A3</strain>
    </source>
</reference>
<dbReference type="EMBL" id="OPYN01000001">
    <property type="protein sequence ID" value="SPO58377.1"/>
    <property type="molecule type" value="Genomic_DNA"/>
</dbReference>